<gene>
    <name evidence="1" type="ORF">DFR24_2812</name>
</gene>
<reference evidence="1 2" key="1">
    <citation type="submission" date="2019-03" db="EMBL/GenBank/DDBJ databases">
        <title>Genomic Encyclopedia of Type Strains, Phase IV (KMG-IV): sequencing the most valuable type-strain genomes for metagenomic binning, comparative biology and taxonomic classification.</title>
        <authorList>
            <person name="Goeker M."/>
        </authorList>
    </citation>
    <scope>NUCLEOTIDE SEQUENCE [LARGE SCALE GENOMIC DNA]</scope>
    <source>
        <strain evidence="1 2">DSM 26377</strain>
    </source>
</reference>
<dbReference type="EMBL" id="SOBT01000009">
    <property type="protein sequence ID" value="TDU28442.1"/>
    <property type="molecule type" value="Genomic_DNA"/>
</dbReference>
<comment type="caution">
    <text evidence="1">The sequence shown here is derived from an EMBL/GenBank/DDBJ whole genome shotgun (WGS) entry which is preliminary data.</text>
</comment>
<evidence type="ECO:0000313" key="2">
    <source>
        <dbReference type="Proteomes" id="UP000295341"/>
    </source>
</evidence>
<accession>A0A4S3JYE8</accession>
<organism evidence="1 2">
    <name type="scientific">Panacagrimonas perspica</name>
    <dbReference type="NCBI Taxonomy" id="381431"/>
    <lineage>
        <taxon>Bacteria</taxon>
        <taxon>Pseudomonadati</taxon>
        <taxon>Pseudomonadota</taxon>
        <taxon>Gammaproteobacteria</taxon>
        <taxon>Nevskiales</taxon>
        <taxon>Nevskiaceae</taxon>
        <taxon>Panacagrimonas</taxon>
    </lineage>
</organism>
<dbReference type="OrthoDB" id="7063709at2"/>
<dbReference type="RefSeq" id="WP_133881989.1">
    <property type="nucleotide sequence ID" value="NZ_MWIN01000049.1"/>
</dbReference>
<sequence length="235" mass="26810">MTNAGKPESSHWLDPPTWWRKLKPLRWLVIGVVAVWGLNALDLMRFAKLPEKAIPAFLKPEPHPDSTQYTRVAVGVTLCDRFRSYEDLQSVTSSLSASGYEQWTTNSRRAVESSSYPPYGFDTVKVQDYVHLDSKGRLTLQFFNNRLYQVEFVPTDAEAYARKLRALDLPRDANARAEKTTGNLRVASTVDLAVSPVGRQLRTEPFVIWQDLRLVRERDQWDEKFGSIPKQIVGG</sequence>
<proteinExistence type="predicted"/>
<name>A0A4S3JYE8_9GAMM</name>
<dbReference type="AlphaFoldDB" id="A0A4S3JYE8"/>
<dbReference type="Proteomes" id="UP000295341">
    <property type="component" value="Unassembled WGS sequence"/>
</dbReference>
<protein>
    <submittedName>
        <fullName evidence="1">Uncharacterized protein</fullName>
    </submittedName>
</protein>
<evidence type="ECO:0000313" key="1">
    <source>
        <dbReference type="EMBL" id="TDU28442.1"/>
    </source>
</evidence>
<keyword evidence="2" id="KW-1185">Reference proteome</keyword>